<reference evidence="3 4" key="1">
    <citation type="submission" date="2020-04" db="EMBL/GenBank/DDBJ databases">
        <authorList>
            <person name="Hitch T.C.A."/>
            <person name="Wylensek D."/>
            <person name="Clavel T."/>
        </authorList>
    </citation>
    <scope>NUCLEOTIDE SEQUENCE [LARGE SCALE GENOMIC DNA]</scope>
    <source>
        <strain evidence="3 4">105184</strain>
    </source>
</reference>
<evidence type="ECO:0000259" key="2">
    <source>
        <dbReference type="Pfam" id="PF01610"/>
    </source>
</evidence>
<dbReference type="InterPro" id="IPR047951">
    <property type="entry name" value="Transpos_ISL3"/>
</dbReference>
<evidence type="ECO:0000313" key="3">
    <source>
        <dbReference type="EMBL" id="NMF26786.1"/>
    </source>
</evidence>
<evidence type="ECO:0000313" key="4">
    <source>
        <dbReference type="Proteomes" id="UP000565613"/>
    </source>
</evidence>
<evidence type="ECO:0000256" key="1">
    <source>
        <dbReference type="SAM" id="MobiDB-lite"/>
    </source>
</evidence>
<dbReference type="PANTHER" id="PTHR33498">
    <property type="entry name" value="TRANSPOSASE FOR INSERTION SEQUENCE ELEMENT IS1557"/>
    <property type="match status" value="1"/>
</dbReference>
<name>A0A7X9Y0S1_9ACTN</name>
<dbReference type="Pfam" id="PF01610">
    <property type="entry name" value="DDE_Tnp_ISL3"/>
    <property type="match status" value="1"/>
</dbReference>
<feature type="region of interest" description="Disordered" evidence="1">
    <location>
        <begin position="1"/>
        <end position="25"/>
    </location>
</feature>
<dbReference type="RefSeq" id="WP_206109916.1">
    <property type="nucleotide sequence ID" value="NZ_JABAGR010000024.1"/>
</dbReference>
<dbReference type="InterPro" id="IPR002560">
    <property type="entry name" value="Transposase_DDE"/>
</dbReference>
<dbReference type="EMBL" id="JABAGR010000024">
    <property type="protein sequence ID" value="NMF26786.1"/>
    <property type="molecule type" value="Genomic_DNA"/>
</dbReference>
<protein>
    <submittedName>
        <fullName evidence="3">Transposase</fullName>
    </submittedName>
</protein>
<feature type="non-terminal residue" evidence="3">
    <location>
        <position position="1"/>
    </location>
</feature>
<gene>
    <name evidence="3" type="ORF">HF885_10260</name>
</gene>
<feature type="domain" description="Transposase IS204/IS1001/IS1096/IS1165 DDE" evidence="2">
    <location>
        <begin position="25"/>
        <end position="162"/>
    </location>
</feature>
<accession>A0A7X9Y0S1</accession>
<organism evidence="3 4">
    <name type="scientific">Parafannyhessea umbonata</name>
    <dbReference type="NCBI Taxonomy" id="604330"/>
    <lineage>
        <taxon>Bacteria</taxon>
        <taxon>Bacillati</taxon>
        <taxon>Actinomycetota</taxon>
        <taxon>Coriobacteriia</taxon>
        <taxon>Coriobacteriales</taxon>
        <taxon>Atopobiaceae</taxon>
        <taxon>Parafannyhessea</taxon>
    </lineage>
</organism>
<dbReference type="AlphaFoldDB" id="A0A7X9Y0S1"/>
<dbReference type="Proteomes" id="UP000565613">
    <property type="component" value="Unassembled WGS sequence"/>
</dbReference>
<comment type="caution">
    <text evidence="3">The sequence shown here is derived from an EMBL/GenBank/DDBJ whole genome shotgun (WGS) entry which is preliminary data.</text>
</comment>
<proteinExistence type="predicted"/>
<dbReference type="PANTHER" id="PTHR33498:SF1">
    <property type="entry name" value="TRANSPOSASE FOR INSERTION SEQUENCE ELEMENT IS1557"/>
    <property type="match status" value="1"/>
</dbReference>
<sequence length="195" mass="21502">AARAARPRPEGKRGRPAKGELPPEEVRALEEEAASIKGSRYALVKNPEDLTDGQRARLEALKKRAGSRLVRAWELKEDLRAVFRAADGSEAAELLDDWMHRAAYCKIAKVVAVEKKVRRRRDDIIAAVELGISNGRVEAINNKIKVTVRMGYGFRNTDNLVALLMLRCGDCQPQLPGRPVKARKKGVKGAKSVAA</sequence>